<evidence type="ECO:0000259" key="2">
    <source>
        <dbReference type="SMART" id="SM00382"/>
    </source>
</evidence>
<sequence>MDRMEPLNEIFKRIGQTSSTRNTLSDSELEELTSSEEPHCDVCNDTRWFVVAPNENAPASARKVIPCQCQERVWGVKPTDRMRQYSDLGPLERLTFDTVELGTRDTFSEPSSFREAYHAAQRFVTDQQGWLVICGPSGTGKTHLAAAVGNALVESDQPVRYVSVPDLLDHLRSAFDPAVGAQYDDVFLQAIEAPTLILDDLGAQSSTAWADEKIDQIFTHRYNRRLPTLVTTGMRFEELGDRLRTRLGDPYFSTVVNIKAGSGKPDIRDSGLESRLSEAMTFDSFTTKGAAGASAAQQRSLSEAHAAAKVFAEHPSGWLYLAGPTGVGKTHLAAAIVGESIAQGRDVLFRFVPDLLDDLRRSYGPSGGKSFDHTFSQVRDVEILVLDDLGAEASTAWAEEKLYQLIVHRHDSMMPTVFTSRTALETIGDSESRITSRYSDAIVSRLSDANVVAERYLSAPDFRHRGAAPRPRSTGGRKSSRK</sequence>
<dbReference type="Pfam" id="PF01695">
    <property type="entry name" value="IstB_IS21"/>
    <property type="match status" value="2"/>
</dbReference>
<dbReference type="InterPro" id="IPR002611">
    <property type="entry name" value="IstB_ATP-bd"/>
</dbReference>
<protein>
    <submittedName>
        <fullName evidence="4">AAA family ATPase</fullName>
    </submittedName>
</protein>
<gene>
    <name evidence="3" type="ORF">GKO46_01120</name>
    <name evidence="4" type="ORF">GKO48_08105</name>
</gene>
<dbReference type="SMART" id="SM00382">
    <property type="entry name" value="AAA"/>
    <property type="match status" value="2"/>
</dbReference>
<dbReference type="PRINTS" id="PR00051">
    <property type="entry name" value="DNAA"/>
</dbReference>
<evidence type="ECO:0000313" key="3">
    <source>
        <dbReference type="EMBL" id="MDG0865674.1"/>
    </source>
</evidence>
<reference evidence="4" key="2">
    <citation type="journal article" date="2023" name="Nat. Commun.">
        <title>Cultivation of marine bacteria of the SAR202 clade.</title>
        <authorList>
            <person name="Lim Y."/>
            <person name="Seo J.H."/>
            <person name="Giovannoni S.J."/>
            <person name="Kang I."/>
            <person name="Cho J.C."/>
        </authorList>
    </citation>
    <scope>NUCLEOTIDE SEQUENCE</scope>
    <source>
        <strain evidence="4">JH1073</strain>
    </source>
</reference>
<feature type="region of interest" description="Disordered" evidence="1">
    <location>
        <begin position="462"/>
        <end position="482"/>
    </location>
</feature>
<dbReference type="PANTHER" id="PTHR30050:SF4">
    <property type="entry name" value="ATP-BINDING PROTEIN RV3427C IN INSERTION SEQUENCE-RELATED"/>
    <property type="match status" value="1"/>
</dbReference>
<dbReference type="InterPro" id="IPR020591">
    <property type="entry name" value="Chromosome_initiator_DnaA-like"/>
</dbReference>
<dbReference type="EMBL" id="WMBE01000001">
    <property type="protein sequence ID" value="MDG0865674.1"/>
    <property type="molecule type" value="Genomic_DNA"/>
</dbReference>
<dbReference type="SUPFAM" id="SSF52540">
    <property type="entry name" value="P-loop containing nucleoside triphosphate hydrolases"/>
    <property type="match status" value="2"/>
</dbReference>
<reference evidence="5 6" key="1">
    <citation type="submission" date="2019-11" db="EMBL/GenBank/DDBJ databases">
        <authorList>
            <person name="Cho J.-C."/>
        </authorList>
    </citation>
    <scope>NUCLEOTIDE SEQUENCE [LARGE SCALE GENOMIC DNA]</scope>
    <source>
        <strain evidence="4 5">JH1073</strain>
        <strain evidence="3 6">JH702</strain>
    </source>
</reference>
<dbReference type="Gene3D" id="3.40.50.300">
    <property type="entry name" value="P-loop containing nucleotide triphosphate hydrolases"/>
    <property type="match status" value="2"/>
</dbReference>
<feature type="domain" description="AAA+ ATPase" evidence="2">
    <location>
        <begin position="127"/>
        <end position="262"/>
    </location>
</feature>
<proteinExistence type="predicted"/>
<evidence type="ECO:0000313" key="4">
    <source>
        <dbReference type="EMBL" id="WFG39581.1"/>
    </source>
</evidence>
<accession>A0AAJ5ZGJ8</accession>
<evidence type="ECO:0000313" key="5">
    <source>
        <dbReference type="Proteomes" id="UP001219901"/>
    </source>
</evidence>
<dbReference type="GO" id="GO:0005524">
    <property type="term" value="F:ATP binding"/>
    <property type="evidence" value="ECO:0007669"/>
    <property type="project" value="InterPro"/>
</dbReference>
<name>A0AAJ5ZGJ8_9CHLR</name>
<reference evidence="5" key="3">
    <citation type="submission" date="2023-06" db="EMBL/GenBank/DDBJ databases">
        <title>Pangenomics reveal diversification of enzyme families and niche specialization in globally abundant SAR202 bacteria.</title>
        <authorList>
            <person name="Saw J.H.W."/>
        </authorList>
    </citation>
    <scope>NUCLEOTIDE SEQUENCE [LARGE SCALE GENOMIC DNA]</scope>
    <source>
        <strain evidence="5">JH1073</strain>
    </source>
</reference>
<evidence type="ECO:0000256" key="1">
    <source>
        <dbReference type="SAM" id="MobiDB-lite"/>
    </source>
</evidence>
<keyword evidence="5" id="KW-1185">Reference proteome</keyword>
<dbReference type="AlphaFoldDB" id="A0AAJ5ZGJ8"/>
<evidence type="ECO:0000313" key="6">
    <source>
        <dbReference type="Proteomes" id="UP001321249"/>
    </source>
</evidence>
<dbReference type="InterPro" id="IPR027417">
    <property type="entry name" value="P-loop_NTPase"/>
</dbReference>
<dbReference type="Proteomes" id="UP001219901">
    <property type="component" value="Chromosome"/>
</dbReference>
<organism evidence="4 5">
    <name type="scientific">Candidatus Lucifugimonas marina</name>
    <dbReference type="NCBI Taxonomy" id="3038979"/>
    <lineage>
        <taxon>Bacteria</taxon>
        <taxon>Bacillati</taxon>
        <taxon>Chloroflexota</taxon>
        <taxon>Dehalococcoidia</taxon>
        <taxon>SAR202 cluster</taxon>
        <taxon>Candidatus Lucifugimonadales</taxon>
        <taxon>Candidatus Lucifugimonadaceae</taxon>
        <taxon>Candidatus Lucifugimonas</taxon>
    </lineage>
</organism>
<dbReference type="Proteomes" id="UP001321249">
    <property type="component" value="Unassembled WGS sequence"/>
</dbReference>
<dbReference type="PANTHER" id="PTHR30050">
    <property type="entry name" value="CHROMOSOMAL REPLICATION INITIATOR PROTEIN DNAA"/>
    <property type="match status" value="1"/>
</dbReference>
<dbReference type="CDD" id="cd00009">
    <property type="entry name" value="AAA"/>
    <property type="match status" value="2"/>
</dbReference>
<dbReference type="InterPro" id="IPR003593">
    <property type="entry name" value="AAA+_ATPase"/>
</dbReference>
<feature type="domain" description="AAA+ ATPase" evidence="2">
    <location>
        <begin position="315"/>
        <end position="448"/>
    </location>
</feature>
<dbReference type="GO" id="GO:0006260">
    <property type="term" value="P:DNA replication"/>
    <property type="evidence" value="ECO:0007669"/>
    <property type="project" value="TreeGrafter"/>
</dbReference>
<dbReference type="EMBL" id="CP046147">
    <property type="protein sequence ID" value="WFG39581.1"/>
    <property type="molecule type" value="Genomic_DNA"/>
</dbReference>